<dbReference type="InterPro" id="IPR000792">
    <property type="entry name" value="Tscrpt_reg_LuxR_C"/>
</dbReference>
<evidence type="ECO:0000313" key="3">
    <source>
        <dbReference type="Proteomes" id="UP001500630"/>
    </source>
</evidence>
<dbReference type="Pfam" id="PF00196">
    <property type="entry name" value="GerE"/>
    <property type="match status" value="1"/>
</dbReference>
<dbReference type="InterPro" id="IPR016032">
    <property type="entry name" value="Sig_transdc_resp-reg_C-effctor"/>
</dbReference>
<dbReference type="PRINTS" id="PR00038">
    <property type="entry name" value="HTHLUXR"/>
</dbReference>
<dbReference type="SUPFAM" id="SSF52540">
    <property type="entry name" value="P-loop containing nucleoside triphosphate hydrolases"/>
    <property type="match status" value="1"/>
</dbReference>
<dbReference type="InterPro" id="IPR058852">
    <property type="entry name" value="HTH_77"/>
</dbReference>
<dbReference type="PANTHER" id="PTHR47691">
    <property type="entry name" value="REGULATOR-RELATED"/>
    <property type="match status" value="1"/>
</dbReference>
<dbReference type="SMART" id="SM00421">
    <property type="entry name" value="HTH_LUXR"/>
    <property type="match status" value="1"/>
</dbReference>
<accession>A0ABP6XXY5</accession>
<keyword evidence="3" id="KW-1185">Reference proteome</keyword>
<dbReference type="PROSITE" id="PS00622">
    <property type="entry name" value="HTH_LUXR_1"/>
    <property type="match status" value="1"/>
</dbReference>
<name>A0ABP6XXY5_9ACTN</name>
<organism evidence="2 3">
    <name type="scientific">Nonomuraea rosea</name>
    <dbReference type="NCBI Taxonomy" id="638574"/>
    <lineage>
        <taxon>Bacteria</taxon>
        <taxon>Bacillati</taxon>
        <taxon>Actinomycetota</taxon>
        <taxon>Actinomycetes</taxon>
        <taxon>Streptosporangiales</taxon>
        <taxon>Streptosporangiaceae</taxon>
        <taxon>Nonomuraea</taxon>
    </lineage>
</organism>
<dbReference type="SUPFAM" id="SSF46894">
    <property type="entry name" value="C-terminal effector domain of the bipartite response regulators"/>
    <property type="match status" value="1"/>
</dbReference>
<proteinExistence type="predicted"/>
<dbReference type="Pfam" id="PF25872">
    <property type="entry name" value="HTH_77"/>
    <property type="match status" value="1"/>
</dbReference>
<evidence type="ECO:0000259" key="1">
    <source>
        <dbReference type="PROSITE" id="PS50043"/>
    </source>
</evidence>
<gene>
    <name evidence="2" type="ORF">GCM10022419_063250</name>
</gene>
<dbReference type="CDD" id="cd06170">
    <property type="entry name" value="LuxR_C_like"/>
    <property type="match status" value="1"/>
</dbReference>
<dbReference type="InterPro" id="IPR002182">
    <property type="entry name" value="NB-ARC"/>
</dbReference>
<dbReference type="InterPro" id="IPR011990">
    <property type="entry name" value="TPR-like_helical_dom_sf"/>
</dbReference>
<sequence length="762" mass="80502">MARPPRRLGNLPAEATSFVGRRRELTEVRKRLTEARLITLAGPGGVGKTRLAIRLANTLGRAFTGGAWLVELAEVRDSALVGDAVMAALDLRDQAAATPSSVLLSYLRDKRLLLVVDNCEHLLAATAGLVADVLRAAPGVRVIATSREPLSVPGEHVVPVPSLDLPRAGLPLAGLRQNEAVMLFAARAAAASGAFELTAANQAAVADLCRRLDGLPLAIELAAVRTRVLSAEQILGRLADRFGLLTGGGRAALPRHQTLRTTIDWSHDLLTAGEQALLRRLCVFAGRFTLEDIEAVCAYGDDVSALDLLSSLVDKSLVLKEDVRGLACYRLHETMREYAVLRLREAGEQEALGRRYAGYYTARCRRDAATARQRLAEWLDWMDLEIDNLRSVLRGCLTGGDPGRGLSLMYAIGYYWVTRAVNEGVRWLDELLASGGGPQERAQGWFMRGFLAVLQSDAAAARPALDAAVTCARESGPAPALGPVLAQSLSLASIAAAMAGDRQAADRLAGEAHVVTTGLGDDAATLMFLQSRALVGLFDGDLDVVRAVSAEGVRLGRATGDLYSLDMMLVNLGAATLIAGDFDEAEPLLTEALRIAYRIDDRVGQYVLLDALGCHAAGTGQARRAARLLGAAKTVRAGAGASILPYLAPLLAGAEEAGVAALGASGFAAEFAAGERLSRDAAVALALGEPAPESVAAAEESPLGRREAEVARLVADGLSNKQIGARLFISEHTVDSHVRSILNKLGVNSRAQIAAWMASSSQ</sequence>
<dbReference type="InterPro" id="IPR027417">
    <property type="entry name" value="P-loop_NTPase"/>
</dbReference>
<dbReference type="InterPro" id="IPR036388">
    <property type="entry name" value="WH-like_DNA-bd_sf"/>
</dbReference>
<dbReference type="SUPFAM" id="SSF48452">
    <property type="entry name" value="TPR-like"/>
    <property type="match status" value="1"/>
</dbReference>
<dbReference type="PROSITE" id="PS50043">
    <property type="entry name" value="HTH_LUXR_2"/>
    <property type="match status" value="1"/>
</dbReference>
<dbReference type="PANTHER" id="PTHR47691:SF3">
    <property type="entry name" value="HTH-TYPE TRANSCRIPTIONAL REGULATOR RV0890C-RELATED"/>
    <property type="match status" value="1"/>
</dbReference>
<comment type="caution">
    <text evidence="2">The sequence shown here is derived from an EMBL/GenBank/DDBJ whole genome shotgun (WGS) entry which is preliminary data.</text>
</comment>
<dbReference type="EMBL" id="BAABDQ010000015">
    <property type="protein sequence ID" value="GAA3573617.1"/>
    <property type="molecule type" value="Genomic_DNA"/>
</dbReference>
<dbReference type="Gene3D" id="1.25.40.10">
    <property type="entry name" value="Tetratricopeptide repeat domain"/>
    <property type="match status" value="1"/>
</dbReference>
<reference evidence="3" key="1">
    <citation type="journal article" date="2019" name="Int. J. Syst. Evol. Microbiol.">
        <title>The Global Catalogue of Microorganisms (GCM) 10K type strain sequencing project: providing services to taxonomists for standard genome sequencing and annotation.</title>
        <authorList>
            <consortium name="The Broad Institute Genomics Platform"/>
            <consortium name="The Broad Institute Genome Sequencing Center for Infectious Disease"/>
            <person name="Wu L."/>
            <person name="Ma J."/>
        </authorList>
    </citation>
    <scope>NUCLEOTIDE SEQUENCE [LARGE SCALE GENOMIC DNA]</scope>
    <source>
        <strain evidence="3">JCM 17326</strain>
    </source>
</reference>
<dbReference type="RefSeq" id="WP_345567426.1">
    <property type="nucleotide sequence ID" value="NZ_BAABDQ010000015.1"/>
</dbReference>
<dbReference type="Gene3D" id="3.40.50.300">
    <property type="entry name" value="P-loop containing nucleotide triphosphate hydrolases"/>
    <property type="match status" value="1"/>
</dbReference>
<protein>
    <submittedName>
        <fullName evidence="2">LuxR family transcriptional regulator</fullName>
    </submittedName>
</protein>
<dbReference type="PRINTS" id="PR00364">
    <property type="entry name" value="DISEASERSIST"/>
</dbReference>
<feature type="domain" description="HTH luxR-type" evidence="1">
    <location>
        <begin position="696"/>
        <end position="761"/>
    </location>
</feature>
<dbReference type="Proteomes" id="UP001500630">
    <property type="component" value="Unassembled WGS sequence"/>
</dbReference>
<dbReference type="Gene3D" id="1.10.10.10">
    <property type="entry name" value="Winged helix-like DNA-binding domain superfamily/Winged helix DNA-binding domain"/>
    <property type="match status" value="1"/>
</dbReference>
<evidence type="ECO:0000313" key="2">
    <source>
        <dbReference type="EMBL" id="GAA3573617.1"/>
    </source>
</evidence>
<dbReference type="Pfam" id="PF00931">
    <property type="entry name" value="NB-ARC"/>
    <property type="match status" value="1"/>
</dbReference>